<dbReference type="GO" id="GO:0016627">
    <property type="term" value="F:oxidoreductase activity, acting on the CH-CH group of donors"/>
    <property type="evidence" value="ECO:0007669"/>
    <property type="project" value="TreeGrafter"/>
</dbReference>
<dbReference type="AlphaFoldDB" id="A0A075FXE7"/>
<evidence type="ECO:0000256" key="1">
    <source>
        <dbReference type="ARBA" id="ARBA00023002"/>
    </source>
</evidence>
<dbReference type="EMBL" id="KF900419">
    <property type="protein sequence ID" value="AIE94302.1"/>
    <property type="molecule type" value="Genomic_DNA"/>
</dbReference>
<dbReference type="Pfam" id="PF01243">
    <property type="entry name" value="PNPOx_N"/>
    <property type="match status" value="1"/>
</dbReference>
<evidence type="ECO:0000313" key="3">
    <source>
        <dbReference type="EMBL" id="AIE94302.1"/>
    </source>
</evidence>
<proteinExistence type="predicted"/>
<sequence>MGNQLDQFLDQKYINLETYKNDGTPIRTPVWFVIDNDLIYVITRDSTGKVKRLKNNQDVRIVPCSFRGEPKSEWIKGKAENITGDEADRAIKLRKKKYGLSARLASIFTSQKGNLIVYSIKTID</sequence>
<dbReference type="NCBIfam" id="TIGR03666">
    <property type="entry name" value="Rv2061_F420"/>
    <property type="match status" value="1"/>
</dbReference>
<dbReference type="SUPFAM" id="SSF50475">
    <property type="entry name" value="FMN-binding split barrel"/>
    <property type="match status" value="1"/>
</dbReference>
<organism evidence="3">
    <name type="scientific">uncultured marine thaumarchaeote AD1000_44_E12</name>
    <dbReference type="NCBI Taxonomy" id="1455918"/>
    <lineage>
        <taxon>Archaea</taxon>
        <taxon>Nitrososphaerota</taxon>
        <taxon>environmental samples</taxon>
    </lineage>
</organism>
<dbReference type="GO" id="GO:0070967">
    <property type="term" value="F:coenzyme F420 binding"/>
    <property type="evidence" value="ECO:0007669"/>
    <property type="project" value="TreeGrafter"/>
</dbReference>
<dbReference type="InterPro" id="IPR052019">
    <property type="entry name" value="F420H2_bilvrd_red/Heme_oxyg"/>
</dbReference>
<dbReference type="InterPro" id="IPR019965">
    <property type="entry name" value="PPOX_F420-dep_Rv2061_put"/>
</dbReference>
<feature type="domain" description="Pyridoxamine 5'-phosphate oxidase N-terminal" evidence="2">
    <location>
        <begin position="5"/>
        <end position="102"/>
    </location>
</feature>
<keyword evidence="1" id="KW-0560">Oxidoreductase</keyword>
<dbReference type="InterPro" id="IPR011576">
    <property type="entry name" value="Pyridox_Oxase_N"/>
</dbReference>
<name>A0A075FXE7_9ARCH</name>
<dbReference type="GO" id="GO:0005829">
    <property type="term" value="C:cytosol"/>
    <property type="evidence" value="ECO:0007669"/>
    <property type="project" value="TreeGrafter"/>
</dbReference>
<accession>A0A075FXE7</accession>
<dbReference type="InterPro" id="IPR012349">
    <property type="entry name" value="Split_barrel_FMN-bd"/>
</dbReference>
<dbReference type="PANTHER" id="PTHR35176">
    <property type="entry name" value="HEME OXYGENASE HI_0854-RELATED"/>
    <property type="match status" value="1"/>
</dbReference>
<reference evidence="3" key="1">
    <citation type="journal article" date="2014" name="Genome Biol. Evol.">
        <title>Pangenome evidence for extensive interdomain horizontal transfer affecting lineage core and shell genes in uncultured planktonic thaumarchaeota and euryarchaeota.</title>
        <authorList>
            <person name="Deschamps P."/>
            <person name="Zivanovic Y."/>
            <person name="Moreira D."/>
            <person name="Rodriguez-Valera F."/>
            <person name="Lopez-Garcia P."/>
        </authorList>
    </citation>
    <scope>NUCLEOTIDE SEQUENCE</scope>
</reference>
<dbReference type="PANTHER" id="PTHR35176:SF11">
    <property type="entry name" value="PYRIDOXAMINE 5'-PHOSPHATE OXIDASE FAMILY PROTEIN"/>
    <property type="match status" value="1"/>
</dbReference>
<dbReference type="Gene3D" id="2.30.110.10">
    <property type="entry name" value="Electron Transport, Fmn-binding Protein, Chain A"/>
    <property type="match status" value="1"/>
</dbReference>
<evidence type="ECO:0000259" key="2">
    <source>
        <dbReference type="Pfam" id="PF01243"/>
    </source>
</evidence>
<protein>
    <submittedName>
        <fullName evidence="3">Pyridoxamine 5'-phosphate oxidase family protein</fullName>
    </submittedName>
</protein>